<sequence length="389" mass="40912">MKGQTKKWLTGLIASSLLVLTACSGGGQPAAKQSKDPIKVGAVFSMTGPNSPLGVPEKQSVEVLLKKINEGGGVNGRPLEIVFEDDKSDNTEAVKAIKKLISKDKVIAVLGSSGSGPSLGMAEVATAEKIPMISMAAANQITDPVRPGIFKTPHTDIHATKRIYKYLKEKGITKIGILYDSNPYGSGFAEQLKKFAPEYGISIVADEKYGTKDTSMSTQLTKMKSTDAKAILIAGTNPGPATIVKEAKQLGISIPIISSHGSANSKFIELAGDSANGVLLVAGKLLIPDLVADNDPQAAVIKEFVKLYKAAYNSTPDGFAGYAYDGLNILVEGLKAAGGDPAKLAQSLENVKIVGVTGEFKFSSTDHNGLTEDSMIMVEVKNGKFEPVK</sequence>
<dbReference type="InterPro" id="IPR028082">
    <property type="entry name" value="Peripla_BP_I"/>
</dbReference>
<keyword evidence="2" id="KW-0813">Transport</keyword>
<dbReference type="Pfam" id="PF13458">
    <property type="entry name" value="Peripla_BP_6"/>
    <property type="match status" value="1"/>
</dbReference>
<dbReference type="GO" id="GO:0006865">
    <property type="term" value="P:amino acid transport"/>
    <property type="evidence" value="ECO:0007669"/>
    <property type="project" value="UniProtKB-KW"/>
</dbReference>
<feature type="signal peptide" evidence="5">
    <location>
        <begin position="1"/>
        <end position="24"/>
    </location>
</feature>
<dbReference type="CDD" id="cd06333">
    <property type="entry name" value="PBP1_ABC_RPA1789-like"/>
    <property type="match status" value="1"/>
</dbReference>
<proteinExistence type="inferred from homology"/>
<dbReference type="PRINTS" id="PR00337">
    <property type="entry name" value="LEUILEVALBP"/>
</dbReference>
<keyword evidence="4" id="KW-0029">Amino-acid transport</keyword>
<keyword evidence="3 5" id="KW-0732">Signal</keyword>
<dbReference type="InterPro" id="IPR000709">
    <property type="entry name" value="Leu_Ile_Val-bd"/>
</dbReference>
<dbReference type="AlphaFoldDB" id="A0A292YCL0"/>
<dbReference type="InterPro" id="IPR028081">
    <property type="entry name" value="Leu-bd"/>
</dbReference>
<dbReference type="InterPro" id="IPR051010">
    <property type="entry name" value="BCAA_transport"/>
</dbReference>
<dbReference type="SUPFAM" id="SSF53822">
    <property type="entry name" value="Periplasmic binding protein-like I"/>
    <property type="match status" value="1"/>
</dbReference>
<evidence type="ECO:0000313" key="7">
    <source>
        <dbReference type="EMBL" id="GAX89272.1"/>
    </source>
</evidence>
<evidence type="ECO:0000259" key="6">
    <source>
        <dbReference type="Pfam" id="PF13458"/>
    </source>
</evidence>
<comment type="caution">
    <text evidence="7">The sequence shown here is derived from an EMBL/GenBank/DDBJ whole genome shotgun (WGS) entry which is preliminary data.</text>
</comment>
<feature type="chain" id="PRO_5039493354" evidence="5">
    <location>
        <begin position="25"/>
        <end position="389"/>
    </location>
</feature>
<evidence type="ECO:0000256" key="3">
    <source>
        <dbReference type="ARBA" id="ARBA00022729"/>
    </source>
</evidence>
<dbReference type="Gene3D" id="3.40.50.2300">
    <property type="match status" value="2"/>
</dbReference>
<name>A0A292YCL0_9BACL</name>
<keyword evidence="8" id="KW-1185">Reference proteome</keyword>
<feature type="domain" description="Leucine-binding protein" evidence="6">
    <location>
        <begin position="37"/>
        <end position="383"/>
    </location>
</feature>
<dbReference type="PANTHER" id="PTHR30483:SF38">
    <property type="entry name" value="BLR7848 PROTEIN"/>
    <property type="match status" value="1"/>
</dbReference>
<evidence type="ECO:0000256" key="5">
    <source>
        <dbReference type="SAM" id="SignalP"/>
    </source>
</evidence>
<accession>A0A292YCL0</accession>
<reference evidence="8" key="1">
    <citation type="submission" date="2017-07" db="EMBL/GenBank/DDBJ databases">
        <title>Draft genome sequence of Effusibacillus lacus strain skLN1.</title>
        <authorList>
            <person name="Watanabe M."/>
            <person name="Kojima H."/>
            <person name="Fukui M."/>
        </authorList>
    </citation>
    <scope>NUCLEOTIDE SEQUENCE [LARGE SCALE GENOMIC DNA]</scope>
    <source>
        <strain evidence="8">skLN1</strain>
    </source>
</reference>
<evidence type="ECO:0000256" key="1">
    <source>
        <dbReference type="ARBA" id="ARBA00010062"/>
    </source>
</evidence>
<gene>
    <name evidence="7" type="ORF">EFBL_0890</name>
</gene>
<dbReference type="Proteomes" id="UP000217785">
    <property type="component" value="Unassembled WGS sequence"/>
</dbReference>
<evidence type="ECO:0000256" key="4">
    <source>
        <dbReference type="ARBA" id="ARBA00022970"/>
    </source>
</evidence>
<protein>
    <submittedName>
        <fullName evidence="7">ABC transporter substrate-binding protein</fullName>
    </submittedName>
</protein>
<dbReference type="OrthoDB" id="9783240at2"/>
<organism evidence="7 8">
    <name type="scientific">Effusibacillus lacus</name>
    <dbReference type="NCBI Taxonomy" id="1348429"/>
    <lineage>
        <taxon>Bacteria</taxon>
        <taxon>Bacillati</taxon>
        <taxon>Bacillota</taxon>
        <taxon>Bacilli</taxon>
        <taxon>Bacillales</taxon>
        <taxon>Alicyclobacillaceae</taxon>
        <taxon>Effusibacillus</taxon>
    </lineage>
</organism>
<dbReference type="PANTHER" id="PTHR30483">
    <property type="entry name" value="LEUCINE-SPECIFIC-BINDING PROTEIN"/>
    <property type="match status" value="1"/>
</dbReference>
<evidence type="ECO:0000313" key="8">
    <source>
        <dbReference type="Proteomes" id="UP000217785"/>
    </source>
</evidence>
<comment type="similarity">
    <text evidence="1">Belongs to the leucine-binding protein family.</text>
</comment>
<dbReference type="PROSITE" id="PS51257">
    <property type="entry name" value="PROKAR_LIPOPROTEIN"/>
    <property type="match status" value="1"/>
</dbReference>
<dbReference type="EMBL" id="BDUF01000018">
    <property type="protein sequence ID" value="GAX89272.1"/>
    <property type="molecule type" value="Genomic_DNA"/>
</dbReference>
<evidence type="ECO:0000256" key="2">
    <source>
        <dbReference type="ARBA" id="ARBA00022448"/>
    </source>
</evidence>
<dbReference type="RefSeq" id="WP_096180964.1">
    <property type="nucleotide sequence ID" value="NZ_BDUF01000018.1"/>
</dbReference>